<keyword evidence="1" id="KW-0805">Transcription regulation</keyword>
<dbReference type="Gene3D" id="3.20.80.10">
    <property type="entry name" value="Regulatory factor, effector binding domain"/>
    <property type="match status" value="1"/>
</dbReference>
<dbReference type="PANTHER" id="PTHR40055:SF1">
    <property type="entry name" value="TRANSCRIPTIONAL REGULATOR YGIV-RELATED"/>
    <property type="match status" value="1"/>
</dbReference>
<dbReference type="Gene3D" id="1.10.10.60">
    <property type="entry name" value="Homeodomain-like"/>
    <property type="match status" value="2"/>
</dbReference>
<dbReference type="PATRIC" id="fig|1515334.3.peg.2662"/>
<dbReference type="PRINTS" id="PR00032">
    <property type="entry name" value="HTHARAC"/>
</dbReference>
<evidence type="ECO:0000259" key="4">
    <source>
        <dbReference type="PROSITE" id="PS01124"/>
    </source>
</evidence>
<dbReference type="InterPro" id="IPR050908">
    <property type="entry name" value="SmbC-like"/>
</dbReference>
<dbReference type="SMART" id="SM00342">
    <property type="entry name" value="HTH_ARAC"/>
    <property type="match status" value="1"/>
</dbReference>
<dbReference type="EMBL" id="JSUQ01000010">
    <property type="protein sequence ID" value="KHQ52611.1"/>
    <property type="molecule type" value="Genomic_DNA"/>
</dbReference>
<dbReference type="InterPro" id="IPR029442">
    <property type="entry name" value="GyrI-like"/>
</dbReference>
<dbReference type="Pfam" id="PF06445">
    <property type="entry name" value="GyrI-like"/>
    <property type="match status" value="1"/>
</dbReference>
<dbReference type="GO" id="GO:0043565">
    <property type="term" value="F:sequence-specific DNA binding"/>
    <property type="evidence" value="ECO:0007669"/>
    <property type="project" value="InterPro"/>
</dbReference>
<comment type="caution">
    <text evidence="5">The sequence shown here is derived from an EMBL/GenBank/DDBJ whole genome shotgun (WGS) entry which is preliminary data.</text>
</comment>
<dbReference type="PANTHER" id="PTHR40055">
    <property type="entry name" value="TRANSCRIPTIONAL REGULATOR YGIV-RELATED"/>
    <property type="match status" value="1"/>
</dbReference>
<name>A0A0B3S7F7_9RHOB</name>
<dbReference type="InterPro" id="IPR018060">
    <property type="entry name" value="HTH_AraC"/>
</dbReference>
<dbReference type="GO" id="GO:0003700">
    <property type="term" value="F:DNA-binding transcription factor activity"/>
    <property type="evidence" value="ECO:0007669"/>
    <property type="project" value="InterPro"/>
</dbReference>
<reference evidence="5 6" key="1">
    <citation type="submission" date="2014-10" db="EMBL/GenBank/DDBJ databases">
        <title>Genome sequence of Ponticoccus sp. strain UMTAT08 isolated from clonal culture of toxic dinoflagellate Alexandrium tamiyavanichii.</title>
        <authorList>
            <person name="Gan H.Y."/>
            <person name="Muhd D.-D."/>
            <person name="Mohd Noor M.E."/>
            <person name="Yeong Y.S."/>
            <person name="Usup G."/>
        </authorList>
    </citation>
    <scope>NUCLEOTIDE SEQUENCE [LARGE SCALE GENOMIC DNA]</scope>
    <source>
        <strain evidence="5 6">UMTAT08</strain>
    </source>
</reference>
<dbReference type="OrthoDB" id="9816011at2"/>
<dbReference type="InterPro" id="IPR020449">
    <property type="entry name" value="Tscrpt_reg_AraC-type_HTH"/>
</dbReference>
<dbReference type="AlphaFoldDB" id="A0A0B3S7F7"/>
<dbReference type="Proteomes" id="UP000030960">
    <property type="component" value="Unassembled WGS sequence"/>
</dbReference>
<feature type="domain" description="HTH araC/xylS-type" evidence="4">
    <location>
        <begin position="16"/>
        <end position="114"/>
    </location>
</feature>
<dbReference type="PROSITE" id="PS01124">
    <property type="entry name" value="HTH_ARAC_FAMILY_2"/>
    <property type="match status" value="1"/>
</dbReference>
<dbReference type="SUPFAM" id="SSF55136">
    <property type="entry name" value="Probable bacterial effector-binding domain"/>
    <property type="match status" value="1"/>
</dbReference>
<dbReference type="STRING" id="561184.SAMN05216376_108203"/>
<accession>A0A0B3S7F7</accession>
<sequence>MTRHDHPAATYEARIRRVTRYIVDTPDGDLSLDALADVAAMSRFHFHRVYAAMTGETVAQAVRRLRLHRAGKWLVQGGDPVEVIAARVGYANAQSFNRAFKAHYGITPLAFRAAGQADRMTFTLRKGDASMYPVEIRNCAPARLAALPHKGDYHQIARAFTELAAIFSARGLWPQARGMAAIYYDSPADTPEPDLRSAAGILVEQDFAMPEDLQDIPLPDGDHLVLTFKGAYAGLPAAWDHAYGVALPDSGRMPADSPSFEVYLNDPTDTPPEALLTEIHVPLLG</sequence>
<keyword evidence="2" id="KW-0238">DNA-binding</keyword>
<gene>
    <name evidence="5" type="ORF">OA50_02644</name>
</gene>
<dbReference type="SUPFAM" id="SSF46689">
    <property type="entry name" value="Homeodomain-like"/>
    <property type="match status" value="2"/>
</dbReference>
<protein>
    <submittedName>
        <fullName evidence="5">Transcriptional regulator, AraC family</fullName>
    </submittedName>
</protein>
<proteinExistence type="predicted"/>
<dbReference type="InterPro" id="IPR010499">
    <property type="entry name" value="AraC_E-bd"/>
</dbReference>
<evidence type="ECO:0000313" key="6">
    <source>
        <dbReference type="Proteomes" id="UP000030960"/>
    </source>
</evidence>
<evidence type="ECO:0000256" key="3">
    <source>
        <dbReference type="ARBA" id="ARBA00023163"/>
    </source>
</evidence>
<dbReference type="InterPro" id="IPR011256">
    <property type="entry name" value="Reg_factor_effector_dom_sf"/>
</dbReference>
<organism evidence="5 6">
    <name type="scientific">Mameliella alba</name>
    <dbReference type="NCBI Taxonomy" id="561184"/>
    <lineage>
        <taxon>Bacteria</taxon>
        <taxon>Pseudomonadati</taxon>
        <taxon>Pseudomonadota</taxon>
        <taxon>Alphaproteobacteria</taxon>
        <taxon>Rhodobacterales</taxon>
        <taxon>Roseobacteraceae</taxon>
        <taxon>Mameliella</taxon>
    </lineage>
</organism>
<dbReference type="SMART" id="SM00871">
    <property type="entry name" value="AraC_E_bind"/>
    <property type="match status" value="1"/>
</dbReference>
<keyword evidence="3" id="KW-0804">Transcription</keyword>
<dbReference type="InterPro" id="IPR009057">
    <property type="entry name" value="Homeodomain-like_sf"/>
</dbReference>
<dbReference type="RefSeq" id="WP_043142127.1">
    <property type="nucleotide sequence ID" value="NZ_JSUQ01000010.1"/>
</dbReference>
<evidence type="ECO:0000313" key="5">
    <source>
        <dbReference type="EMBL" id="KHQ52611.1"/>
    </source>
</evidence>
<evidence type="ECO:0000256" key="1">
    <source>
        <dbReference type="ARBA" id="ARBA00023015"/>
    </source>
</evidence>
<keyword evidence="6" id="KW-1185">Reference proteome</keyword>
<evidence type="ECO:0000256" key="2">
    <source>
        <dbReference type="ARBA" id="ARBA00023125"/>
    </source>
</evidence>
<dbReference type="Pfam" id="PF12833">
    <property type="entry name" value="HTH_18"/>
    <property type="match status" value="1"/>
</dbReference>